<comment type="caution">
    <text evidence="1">The sequence shown here is derived from an EMBL/GenBank/DDBJ whole genome shotgun (WGS) entry which is preliminary data.</text>
</comment>
<gene>
    <name evidence="1" type="ORF">Gotri_027179</name>
</gene>
<organism evidence="1 2">
    <name type="scientific">Gossypium trilobum</name>
    <dbReference type="NCBI Taxonomy" id="34281"/>
    <lineage>
        <taxon>Eukaryota</taxon>
        <taxon>Viridiplantae</taxon>
        <taxon>Streptophyta</taxon>
        <taxon>Embryophyta</taxon>
        <taxon>Tracheophyta</taxon>
        <taxon>Spermatophyta</taxon>
        <taxon>Magnoliopsida</taxon>
        <taxon>eudicotyledons</taxon>
        <taxon>Gunneridae</taxon>
        <taxon>Pentapetalae</taxon>
        <taxon>rosids</taxon>
        <taxon>malvids</taxon>
        <taxon>Malvales</taxon>
        <taxon>Malvaceae</taxon>
        <taxon>Malvoideae</taxon>
        <taxon>Gossypium</taxon>
    </lineage>
</organism>
<name>A0A7J9FKY7_9ROSI</name>
<evidence type="ECO:0000313" key="2">
    <source>
        <dbReference type="Proteomes" id="UP000593568"/>
    </source>
</evidence>
<reference evidence="1 2" key="1">
    <citation type="journal article" date="2019" name="Genome Biol. Evol.">
        <title>Insights into the evolution of the New World diploid cottons (Gossypium, subgenus Houzingenia) based on genome sequencing.</title>
        <authorList>
            <person name="Grover C.E."/>
            <person name="Arick M.A. 2nd"/>
            <person name="Thrash A."/>
            <person name="Conover J.L."/>
            <person name="Sanders W.S."/>
            <person name="Peterson D.G."/>
            <person name="Frelichowski J.E."/>
            <person name="Scheffler J.A."/>
            <person name="Scheffler B.E."/>
            <person name="Wendel J.F."/>
        </authorList>
    </citation>
    <scope>NUCLEOTIDE SEQUENCE [LARGE SCALE GENOMIC DNA]</scope>
    <source>
        <strain evidence="1">8</strain>
        <tissue evidence="1">Leaf</tissue>
    </source>
</reference>
<dbReference type="Proteomes" id="UP000593568">
    <property type="component" value="Unassembled WGS sequence"/>
</dbReference>
<accession>A0A7J9FKY7</accession>
<proteinExistence type="predicted"/>
<sequence length="16" mass="2044">MDFFCVVKELNNENRW</sequence>
<protein>
    <submittedName>
        <fullName evidence="1">Uncharacterized protein</fullName>
    </submittedName>
</protein>
<dbReference type="AlphaFoldDB" id="A0A7J9FKY7"/>
<dbReference type="EMBL" id="JABEZW010220932">
    <property type="protein sequence ID" value="MBA0785970.1"/>
    <property type="molecule type" value="Genomic_DNA"/>
</dbReference>
<evidence type="ECO:0000313" key="1">
    <source>
        <dbReference type="EMBL" id="MBA0785970.1"/>
    </source>
</evidence>
<keyword evidence="2" id="KW-1185">Reference proteome</keyword>